<accession>A0ABU6D0Z3</accession>
<proteinExistence type="predicted"/>
<evidence type="ECO:0000313" key="2">
    <source>
        <dbReference type="Proteomes" id="UP001308005"/>
    </source>
</evidence>
<name>A0ABU6D0Z3_9GAMM</name>
<comment type="caution">
    <text evidence="1">The sequence shown here is derived from an EMBL/GenBank/DDBJ whole genome shotgun (WGS) entry which is preliminary data.</text>
</comment>
<evidence type="ECO:0008006" key="3">
    <source>
        <dbReference type="Google" id="ProtNLM"/>
    </source>
</evidence>
<protein>
    <recommendedName>
        <fullName evidence="3">Phosphoglycerate mutase</fullName>
    </recommendedName>
</protein>
<organism evidence="1 2">
    <name type="scientific">Candidatus Thiothrix phosphatis</name>
    <dbReference type="NCBI Taxonomy" id="3112415"/>
    <lineage>
        <taxon>Bacteria</taxon>
        <taxon>Pseudomonadati</taxon>
        <taxon>Pseudomonadota</taxon>
        <taxon>Gammaproteobacteria</taxon>
        <taxon>Thiotrichales</taxon>
        <taxon>Thiotrichaceae</taxon>
        <taxon>Thiothrix</taxon>
    </lineage>
</organism>
<gene>
    <name evidence="1" type="ORF">VSS37_17125</name>
</gene>
<dbReference type="EMBL" id="JAYMYJ010000142">
    <property type="protein sequence ID" value="MEB4592709.1"/>
    <property type="molecule type" value="Genomic_DNA"/>
</dbReference>
<keyword evidence="2" id="KW-1185">Reference proteome</keyword>
<sequence length="333" mass="36713">MSAKPHLCFFIPGLFQSLKLWRKDFAFQPEAKHLLRLCANARMEALPVIGLEHTLFQHSGFPIDGETPFAYYRYWLDFGAPPEQPLLCADPVWLQSGIDQVLLRPELPQLTGQEMAALLALLNPHLEDDGLKLAAKHPQRWYLLGDRAGEAGLRTTPLSQALGQGIFPLLPQGDKRYWHRLLNEIQMLLHSGGVPAVNALWLWGAANPAALPSPPAAGQGDVVGQSMTAQILAAATRSRLQAASRLADCTLGSAGCRIVLEDLLVPAAGDDLQSWRQALDALEENWFAPALAGVRGGRFSVSLSACDGRIFHCQPAPSWQFWRRQHADWEQLT</sequence>
<reference evidence="1 2" key="2">
    <citation type="submission" date="2024-01" db="EMBL/GenBank/DDBJ databases">
        <authorList>
            <person name="Xie X."/>
        </authorList>
    </citation>
    <scope>NUCLEOTIDE SEQUENCE [LARGE SCALE GENOMIC DNA]</scope>
    <source>
        <strain evidence="1">SCUT-1</strain>
    </source>
</reference>
<dbReference type="RefSeq" id="WP_324697154.1">
    <property type="nucleotide sequence ID" value="NZ_JAYMYJ010000142.1"/>
</dbReference>
<evidence type="ECO:0000313" key="1">
    <source>
        <dbReference type="EMBL" id="MEB4592709.1"/>
    </source>
</evidence>
<reference evidence="2" key="1">
    <citation type="submission" date="2023-07" db="EMBL/GenBank/DDBJ databases">
        <title>The carbon used by Thiothrix.</title>
        <authorList>
            <person name="Chen L."/>
        </authorList>
    </citation>
    <scope>NUCLEOTIDE SEQUENCE [LARGE SCALE GENOMIC DNA]</scope>
</reference>
<dbReference type="Proteomes" id="UP001308005">
    <property type="component" value="Unassembled WGS sequence"/>
</dbReference>